<dbReference type="InterPro" id="IPR049871">
    <property type="entry name" value="BvgS-like_periplasmic2"/>
</dbReference>
<dbReference type="SUPFAM" id="SSF55874">
    <property type="entry name" value="ATPase domain of HSP90 chaperone/DNA topoisomerase II/histidine kinase"/>
    <property type="match status" value="1"/>
</dbReference>
<dbReference type="SUPFAM" id="SSF52172">
    <property type="entry name" value="CheY-like"/>
    <property type="match status" value="1"/>
</dbReference>
<dbReference type="Pfam" id="PF00072">
    <property type="entry name" value="Response_reg"/>
    <property type="match status" value="1"/>
</dbReference>
<evidence type="ECO:0000256" key="2">
    <source>
        <dbReference type="ARBA" id="ARBA00004429"/>
    </source>
</evidence>
<dbReference type="InterPro" id="IPR003661">
    <property type="entry name" value="HisK_dim/P_dom"/>
</dbReference>
<reference evidence="21 22" key="1">
    <citation type="submission" date="2017-09" db="EMBL/GenBank/DDBJ databases">
        <authorList>
            <person name="Ehlers B."/>
            <person name="Leendertz F.H."/>
        </authorList>
    </citation>
    <scope>NUCLEOTIDE SEQUENCE [LARGE SCALE GENOMIC DNA]</scope>
    <source>
        <strain evidence="21 22">DJ-1</strain>
    </source>
</reference>
<dbReference type="GO" id="GO:0000155">
    <property type="term" value="F:phosphorelay sensor kinase activity"/>
    <property type="evidence" value="ECO:0007669"/>
    <property type="project" value="InterPro"/>
</dbReference>
<organism evidence="21 22">
    <name type="scientific">Pseudomonas plecoglossicida</name>
    <dbReference type="NCBI Taxonomy" id="70775"/>
    <lineage>
        <taxon>Bacteria</taxon>
        <taxon>Pseudomonadati</taxon>
        <taxon>Pseudomonadota</taxon>
        <taxon>Gammaproteobacteria</taxon>
        <taxon>Pseudomonadales</taxon>
        <taxon>Pseudomonadaceae</taxon>
        <taxon>Pseudomonas</taxon>
    </lineage>
</organism>
<feature type="modified residue" description="4-aspartylphosphate" evidence="16">
    <location>
        <position position="868"/>
    </location>
</feature>
<keyword evidence="9" id="KW-0732">Signal</keyword>
<proteinExistence type="predicted"/>
<comment type="catalytic activity">
    <reaction evidence="1">
        <text>ATP + protein L-histidine = ADP + protein N-phospho-L-histidine.</text>
        <dbReference type="EC" id="2.7.13.3"/>
    </reaction>
</comment>
<keyword evidence="10" id="KW-0547">Nucleotide-binding</keyword>
<sequence length="1096" mass="119184">MRAIWLLLLCCVFPLPGLAVPVFHGRATFEGPRAEPAGSDLRWLWQQRVLRLGVLGSDQPPLDVLGNGRAYEGITADYAGLVAEHLHLDMQVQVFDSFEAAVAALHEGRVDMLGSVTTQQAQQAGLHLSSPYAEDHPLLLAQERKVDIEGTERLRLVMVDGYRTAEQVSQYYPQANLQVHPTAFSALAALALGQADLYLGNALVARYVQGRSPFSGVEEIGHADLPRQGIGFAVLDNGTPLPRLVDTVLAGISANQRARIQARWSPLASGARSRQAVHLSEAQQRWLAANPKVRVLVDEQVLPLSYRDSKGQLHGLTLDVLQLITRRTGLEFDVQSGAGVEQMIGQVTQGKAQLIAGLPYSDSLTQRLDFSRAYLSASRVLVSRTGAQAPASLEQLAGRQVALVWGSAMVELLRERYPQVRQHLLHGPLEALHAVADGRVDAALLTLDDARPLVARWYPGQLQVSASLALPPAHFALAGARGASELLGIIDSALLSLAPHETNALVRRWRNPMIVPDGAWPRLRGKILIGFGIALCLLLMALLWIRYLGRLQVRLRRAKRAADAANQAKTEFLATISHEIRTPLHAVLGMLELAQRKAAQGVLDRLAIEVATEAARGLKELIGDILDITRIETGHLQLSPQRVRVSELVGRVVQLFEQLARGKGLELQMQLSGAVGAEVMLDPLRFKQVLANLLSNAIKFTQRGRIVVSLQAAPVDGQLDIVLRVKDSGVGIAASELAALGEPFRQASNQRQSPRASTGLGLNISRSLCQLMGGKLQLRSTLGEGTEVQVELKLPLLPSAGAPPGTSSLPDVEPGARLRVLVVDDYPANRLLLAQQLDYLGHQARVAEDGAQALRLWLKEHFDVVISDCNMPRLDGDGLARAIREHERRSGRPRCRLIGLTASAQEVDRRRSCEAGMDDCLFKPLDLDSLTQALISARPVPEPDDGSSLLDLQHLRHLVGNDEAALKALLGDLRASNRENLQRLESLGDAPEAIAGLAHRVKGGARIVRAGALVALCEQVERCCHAQPLERAALGLAVRAMGDAMRRLERQLVRQAGQGVVGSYHAEQQQHQQDHQHHADDAGRAIAPTARVREDR</sequence>
<dbReference type="InterPro" id="IPR001638">
    <property type="entry name" value="Solute-binding_3/MltF_N"/>
</dbReference>
<keyword evidence="5" id="KW-0997">Cell inner membrane</keyword>
<dbReference type="SUPFAM" id="SSF53850">
    <property type="entry name" value="Periplasmic binding protein-like II"/>
    <property type="match status" value="2"/>
</dbReference>
<evidence type="ECO:0000256" key="8">
    <source>
        <dbReference type="ARBA" id="ARBA00022692"/>
    </source>
</evidence>
<dbReference type="SMART" id="SM00062">
    <property type="entry name" value="PBPb"/>
    <property type="match status" value="2"/>
</dbReference>
<dbReference type="Gene3D" id="1.20.120.160">
    <property type="entry name" value="HPT domain"/>
    <property type="match status" value="1"/>
</dbReference>
<dbReference type="InterPro" id="IPR036890">
    <property type="entry name" value="HATPase_C_sf"/>
</dbReference>
<feature type="transmembrane region" description="Helical" evidence="18">
    <location>
        <begin position="527"/>
        <end position="549"/>
    </location>
</feature>
<evidence type="ECO:0000256" key="13">
    <source>
        <dbReference type="ARBA" id="ARBA00022989"/>
    </source>
</evidence>
<evidence type="ECO:0000256" key="3">
    <source>
        <dbReference type="ARBA" id="ARBA00012438"/>
    </source>
</evidence>
<feature type="domain" description="Histidine kinase" evidence="19">
    <location>
        <begin position="575"/>
        <end position="796"/>
    </location>
</feature>
<evidence type="ECO:0000256" key="1">
    <source>
        <dbReference type="ARBA" id="ARBA00000085"/>
    </source>
</evidence>
<dbReference type="GO" id="GO:0005524">
    <property type="term" value="F:ATP binding"/>
    <property type="evidence" value="ECO:0007669"/>
    <property type="project" value="UniProtKB-KW"/>
</dbReference>
<dbReference type="Proteomes" id="UP000218102">
    <property type="component" value="Unassembled WGS sequence"/>
</dbReference>
<dbReference type="EMBL" id="NTME01000007">
    <property type="protein sequence ID" value="PBJ96024.1"/>
    <property type="molecule type" value="Genomic_DNA"/>
</dbReference>
<dbReference type="EC" id="2.7.13.3" evidence="3"/>
<evidence type="ECO:0000256" key="11">
    <source>
        <dbReference type="ARBA" id="ARBA00022777"/>
    </source>
</evidence>
<keyword evidence="15 18" id="KW-0472">Membrane</keyword>
<dbReference type="SMART" id="SM00388">
    <property type="entry name" value="HisKA"/>
    <property type="match status" value="1"/>
</dbReference>
<dbReference type="Pfam" id="PF01627">
    <property type="entry name" value="Hpt"/>
    <property type="match status" value="1"/>
</dbReference>
<evidence type="ECO:0000256" key="12">
    <source>
        <dbReference type="ARBA" id="ARBA00022840"/>
    </source>
</evidence>
<dbReference type="Gene3D" id="3.40.50.2300">
    <property type="match status" value="1"/>
</dbReference>
<dbReference type="CDD" id="cd13705">
    <property type="entry name" value="PBP2_BvgS_D1"/>
    <property type="match status" value="1"/>
</dbReference>
<dbReference type="AlphaFoldDB" id="A0A2A3M7M1"/>
<dbReference type="InterPro" id="IPR049870">
    <property type="entry name" value="BvgS-like_periplasmic1"/>
</dbReference>
<keyword evidence="13 18" id="KW-1133">Transmembrane helix</keyword>
<evidence type="ECO:0000313" key="21">
    <source>
        <dbReference type="EMBL" id="PBJ96024.1"/>
    </source>
</evidence>
<dbReference type="InterPro" id="IPR003594">
    <property type="entry name" value="HATPase_dom"/>
</dbReference>
<dbReference type="PROSITE" id="PS50109">
    <property type="entry name" value="HIS_KIN"/>
    <property type="match status" value="1"/>
</dbReference>
<dbReference type="GO" id="GO:0009927">
    <property type="term" value="F:histidine phosphotransfer kinase activity"/>
    <property type="evidence" value="ECO:0007669"/>
    <property type="project" value="TreeGrafter"/>
</dbReference>
<dbReference type="InterPro" id="IPR008207">
    <property type="entry name" value="Sig_transdc_His_kin_Hpt_dom"/>
</dbReference>
<evidence type="ECO:0000256" key="5">
    <source>
        <dbReference type="ARBA" id="ARBA00022519"/>
    </source>
</evidence>
<dbReference type="GO" id="GO:0005886">
    <property type="term" value="C:plasma membrane"/>
    <property type="evidence" value="ECO:0007669"/>
    <property type="project" value="UniProtKB-SubCell"/>
</dbReference>
<protein>
    <recommendedName>
        <fullName evidence="3">histidine kinase</fullName>
        <ecNumber evidence="3">2.7.13.3</ecNumber>
    </recommendedName>
</protein>
<dbReference type="Pfam" id="PF00497">
    <property type="entry name" value="SBP_bac_3"/>
    <property type="match status" value="2"/>
</dbReference>
<evidence type="ECO:0000256" key="16">
    <source>
        <dbReference type="PROSITE-ProRule" id="PRU00169"/>
    </source>
</evidence>
<keyword evidence="6 16" id="KW-0597">Phosphoprotein</keyword>
<gene>
    <name evidence="21" type="ORF">CMV24_09350</name>
</gene>
<dbReference type="InterPro" id="IPR036097">
    <property type="entry name" value="HisK_dim/P_sf"/>
</dbReference>
<feature type="compositionally biased region" description="Basic and acidic residues" evidence="17">
    <location>
        <begin position="1072"/>
        <end position="1082"/>
    </location>
</feature>
<evidence type="ECO:0000256" key="17">
    <source>
        <dbReference type="SAM" id="MobiDB-lite"/>
    </source>
</evidence>
<feature type="domain" description="Response regulatory" evidence="20">
    <location>
        <begin position="819"/>
        <end position="938"/>
    </location>
</feature>
<keyword evidence="12" id="KW-0067">ATP-binding</keyword>
<evidence type="ECO:0000256" key="15">
    <source>
        <dbReference type="ARBA" id="ARBA00023136"/>
    </source>
</evidence>
<dbReference type="CDD" id="cd00082">
    <property type="entry name" value="HisKA"/>
    <property type="match status" value="1"/>
</dbReference>
<dbReference type="SUPFAM" id="SSF47226">
    <property type="entry name" value="Histidine-containing phosphotransfer domain, HPT domain"/>
    <property type="match status" value="1"/>
</dbReference>
<dbReference type="InterPro" id="IPR001789">
    <property type="entry name" value="Sig_transdc_resp-reg_receiver"/>
</dbReference>
<dbReference type="SMART" id="SM00448">
    <property type="entry name" value="REC"/>
    <property type="match status" value="1"/>
</dbReference>
<keyword evidence="14" id="KW-0902">Two-component regulatory system</keyword>
<evidence type="ECO:0000256" key="4">
    <source>
        <dbReference type="ARBA" id="ARBA00022475"/>
    </source>
</evidence>
<dbReference type="PRINTS" id="PR00344">
    <property type="entry name" value="BCTRLSENSOR"/>
</dbReference>
<keyword evidence="4" id="KW-1003">Cell membrane</keyword>
<evidence type="ECO:0000313" key="22">
    <source>
        <dbReference type="Proteomes" id="UP000218102"/>
    </source>
</evidence>
<dbReference type="Pfam" id="PF02518">
    <property type="entry name" value="HATPase_c"/>
    <property type="match status" value="1"/>
</dbReference>
<dbReference type="PROSITE" id="PS50110">
    <property type="entry name" value="RESPONSE_REGULATORY"/>
    <property type="match status" value="1"/>
</dbReference>
<dbReference type="InterPro" id="IPR036641">
    <property type="entry name" value="HPT_dom_sf"/>
</dbReference>
<feature type="region of interest" description="Disordered" evidence="17">
    <location>
        <begin position="1059"/>
        <end position="1082"/>
    </location>
</feature>
<evidence type="ECO:0000259" key="20">
    <source>
        <dbReference type="PROSITE" id="PS50110"/>
    </source>
</evidence>
<dbReference type="PANTHER" id="PTHR43047:SF72">
    <property type="entry name" value="OSMOSENSING HISTIDINE PROTEIN KINASE SLN1"/>
    <property type="match status" value="1"/>
</dbReference>
<dbReference type="SMART" id="SM00387">
    <property type="entry name" value="HATPase_c"/>
    <property type="match status" value="1"/>
</dbReference>
<dbReference type="Gene3D" id="1.10.287.130">
    <property type="match status" value="1"/>
</dbReference>
<keyword evidence="11 21" id="KW-0418">Kinase</keyword>
<evidence type="ECO:0000256" key="7">
    <source>
        <dbReference type="ARBA" id="ARBA00022679"/>
    </source>
</evidence>
<dbReference type="Gene3D" id="3.30.565.10">
    <property type="entry name" value="Histidine kinase-like ATPase, C-terminal domain"/>
    <property type="match status" value="1"/>
</dbReference>
<dbReference type="CDD" id="cd00088">
    <property type="entry name" value="HPT"/>
    <property type="match status" value="1"/>
</dbReference>
<comment type="caution">
    <text evidence="21">The sequence shown here is derived from an EMBL/GenBank/DDBJ whole genome shotgun (WGS) entry which is preliminary data.</text>
</comment>
<evidence type="ECO:0000256" key="14">
    <source>
        <dbReference type="ARBA" id="ARBA00023012"/>
    </source>
</evidence>
<evidence type="ECO:0000256" key="9">
    <source>
        <dbReference type="ARBA" id="ARBA00022729"/>
    </source>
</evidence>
<name>A0A2A3M7M1_PSEDL</name>
<evidence type="ECO:0000256" key="6">
    <source>
        <dbReference type="ARBA" id="ARBA00022553"/>
    </source>
</evidence>
<evidence type="ECO:0000256" key="18">
    <source>
        <dbReference type="SAM" id="Phobius"/>
    </source>
</evidence>
<dbReference type="Gene3D" id="3.40.190.10">
    <property type="entry name" value="Periplasmic binding protein-like II"/>
    <property type="match status" value="4"/>
</dbReference>
<comment type="subcellular location">
    <subcellularLocation>
        <location evidence="2">Cell inner membrane</location>
        <topology evidence="2">Multi-pass membrane protein</topology>
    </subcellularLocation>
</comment>
<dbReference type="InterPro" id="IPR005467">
    <property type="entry name" value="His_kinase_dom"/>
</dbReference>
<dbReference type="SUPFAM" id="SSF47384">
    <property type="entry name" value="Homodimeric domain of signal transducing histidine kinase"/>
    <property type="match status" value="1"/>
</dbReference>
<dbReference type="InterPro" id="IPR011006">
    <property type="entry name" value="CheY-like_superfamily"/>
</dbReference>
<dbReference type="PANTHER" id="PTHR43047">
    <property type="entry name" value="TWO-COMPONENT HISTIDINE PROTEIN KINASE"/>
    <property type="match status" value="1"/>
</dbReference>
<dbReference type="InterPro" id="IPR004358">
    <property type="entry name" value="Sig_transdc_His_kin-like_C"/>
</dbReference>
<evidence type="ECO:0000256" key="10">
    <source>
        <dbReference type="ARBA" id="ARBA00022741"/>
    </source>
</evidence>
<evidence type="ECO:0000259" key="19">
    <source>
        <dbReference type="PROSITE" id="PS50109"/>
    </source>
</evidence>
<accession>A0A2A3M7M1</accession>
<dbReference type="CDD" id="cd17546">
    <property type="entry name" value="REC_hyHK_CKI1_RcsC-like"/>
    <property type="match status" value="1"/>
</dbReference>
<keyword evidence="8 18" id="KW-0812">Transmembrane</keyword>
<dbReference type="Pfam" id="PF00512">
    <property type="entry name" value="HisKA"/>
    <property type="match status" value="1"/>
</dbReference>
<keyword evidence="7" id="KW-0808">Transferase</keyword>
<dbReference type="CDD" id="cd13707">
    <property type="entry name" value="PBP2_BvgS_D2"/>
    <property type="match status" value="1"/>
</dbReference>